<keyword evidence="4 5" id="KW-0472">Membrane</keyword>
<feature type="transmembrane region" description="Helical" evidence="5">
    <location>
        <begin position="56"/>
        <end position="75"/>
    </location>
</feature>
<dbReference type="EMBL" id="CAFBPN010000145">
    <property type="protein sequence ID" value="CAB5031123.1"/>
    <property type="molecule type" value="Genomic_DNA"/>
</dbReference>
<dbReference type="AlphaFoldDB" id="A0A6J7RQA7"/>
<dbReference type="PANTHER" id="PTHR20855:SF3">
    <property type="entry name" value="LD03007P"/>
    <property type="match status" value="1"/>
</dbReference>
<evidence type="ECO:0000313" key="7">
    <source>
        <dbReference type="EMBL" id="CAB5068366.1"/>
    </source>
</evidence>
<accession>A0A6J7RQA7</accession>
<feature type="transmembrane region" description="Helical" evidence="5">
    <location>
        <begin position="165"/>
        <end position="186"/>
    </location>
</feature>
<evidence type="ECO:0000256" key="3">
    <source>
        <dbReference type="ARBA" id="ARBA00022989"/>
    </source>
</evidence>
<protein>
    <submittedName>
        <fullName evidence="6">Unannotated protein</fullName>
    </submittedName>
</protein>
<keyword evidence="2 5" id="KW-0812">Transmembrane</keyword>
<evidence type="ECO:0000256" key="4">
    <source>
        <dbReference type="ARBA" id="ARBA00023136"/>
    </source>
</evidence>
<evidence type="ECO:0000256" key="1">
    <source>
        <dbReference type="ARBA" id="ARBA00004141"/>
    </source>
</evidence>
<evidence type="ECO:0000256" key="5">
    <source>
        <dbReference type="SAM" id="Phobius"/>
    </source>
</evidence>
<feature type="transmembrane region" description="Helical" evidence="5">
    <location>
        <begin position="114"/>
        <end position="134"/>
    </location>
</feature>
<dbReference type="EMBL" id="CAFBQU010000098">
    <property type="protein sequence ID" value="CAB5068366.1"/>
    <property type="molecule type" value="Genomic_DNA"/>
</dbReference>
<proteinExistence type="predicted"/>
<evidence type="ECO:0000256" key="2">
    <source>
        <dbReference type="ARBA" id="ARBA00022692"/>
    </source>
</evidence>
<evidence type="ECO:0000313" key="6">
    <source>
        <dbReference type="EMBL" id="CAB5031123.1"/>
    </source>
</evidence>
<dbReference type="InterPro" id="IPR004254">
    <property type="entry name" value="AdipoR/HlyIII-related"/>
</dbReference>
<gene>
    <name evidence="6" type="ORF">UFOPK4098_01555</name>
    <name evidence="7" type="ORF">UFOPK4347_01774</name>
</gene>
<keyword evidence="3 5" id="KW-1133">Transmembrane helix</keyword>
<feature type="transmembrane region" description="Helical" evidence="5">
    <location>
        <begin position="198"/>
        <end position="222"/>
    </location>
</feature>
<reference evidence="6" key="1">
    <citation type="submission" date="2020-05" db="EMBL/GenBank/DDBJ databases">
        <authorList>
            <person name="Chiriac C."/>
            <person name="Salcher M."/>
            <person name="Ghai R."/>
            <person name="Kavagutti S V."/>
        </authorList>
    </citation>
    <scope>NUCLEOTIDE SEQUENCE</scope>
</reference>
<feature type="transmembrane region" description="Helical" evidence="5">
    <location>
        <begin position="87"/>
        <end position="108"/>
    </location>
</feature>
<dbReference type="Pfam" id="PF03006">
    <property type="entry name" value="HlyIII"/>
    <property type="match status" value="1"/>
</dbReference>
<name>A0A6J7RQA7_9ZZZZ</name>
<sequence>MPISKNSPPIFQHYNGKWRPLWRGRVHGIAALVAIPAGTLLILAAESAIARVATSIYVFSLFALYSTSASYHLFTRTPHVQKIMQKLDHSMIFILIAGTYTPLCLLALPHSWGIPFLCFVWVAAITGMVFKFGWGARRITGGLYIALGWAGVFIFPTAAKNAGSTAMVLLGIGGVLYTIGAILFYLQRPRLVPHIFGYHEIWHVFTVLAGITQFIGIGFIVAQAN</sequence>
<dbReference type="PANTHER" id="PTHR20855">
    <property type="entry name" value="ADIPOR/PROGESTIN RECEPTOR-RELATED"/>
    <property type="match status" value="1"/>
</dbReference>
<comment type="subcellular location">
    <subcellularLocation>
        <location evidence="1">Membrane</location>
        <topology evidence="1">Multi-pass membrane protein</topology>
    </subcellularLocation>
</comment>
<organism evidence="6">
    <name type="scientific">freshwater metagenome</name>
    <dbReference type="NCBI Taxonomy" id="449393"/>
    <lineage>
        <taxon>unclassified sequences</taxon>
        <taxon>metagenomes</taxon>
        <taxon>ecological metagenomes</taxon>
    </lineage>
</organism>
<dbReference type="GO" id="GO:0016020">
    <property type="term" value="C:membrane"/>
    <property type="evidence" value="ECO:0007669"/>
    <property type="project" value="UniProtKB-SubCell"/>
</dbReference>
<feature type="transmembrane region" description="Helical" evidence="5">
    <location>
        <begin position="141"/>
        <end position="159"/>
    </location>
</feature>
<feature type="transmembrane region" description="Helical" evidence="5">
    <location>
        <begin position="29"/>
        <end position="50"/>
    </location>
</feature>